<evidence type="ECO:0000313" key="6">
    <source>
        <dbReference type="EMBL" id="QCE08127.1"/>
    </source>
</evidence>
<feature type="domain" description="Timeless N-terminal" evidence="5">
    <location>
        <begin position="27"/>
        <end position="288"/>
    </location>
</feature>
<feature type="compositionally biased region" description="Basic and acidic residues" evidence="4">
    <location>
        <begin position="1045"/>
        <end position="1057"/>
    </location>
</feature>
<feature type="compositionally biased region" description="Basic and acidic residues" evidence="4">
    <location>
        <begin position="1076"/>
        <end position="1095"/>
    </location>
</feature>
<dbReference type="PANTHER" id="PTHR22940:SF4">
    <property type="entry name" value="PROTEIN TIMELESS HOMOLOG"/>
    <property type="match status" value="1"/>
</dbReference>
<organism evidence="6 7">
    <name type="scientific">Vigna unguiculata</name>
    <name type="common">Cowpea</name>
    <dbReference type="NCBI Taxonomy" id="3917"/>
    <lineage>
        <taxon>Eukaryota</taxon>
        <taxon>Viridiplantae</taxon>
        <taxon>Streptophyta</taxon>
        <taxon>Embryophyta</taxon>
        <taxon>Tracheophyta</taxon>
        <taxon>Spermatophyta</taxon>
        <taxon>Magnoliopsida</taxon>
        <taxon>eudicotyledons</taxon>
        <taxon>Gunneridae</taxon>
        <taxon>Pentapetalae</taxon>
        <taxon>rosids</taxon>
        <taxon>fabids</taxon>
        <taxon>Fabales</taxon>
        <taxon>Fabaceae</taxon>
        <taxon>Papilionoideae</taxon>
        <taxon>50 kb inversion clade</taxon>
        <taxon>NPAAA clade</taxon>
        <taxon>indigoferoid/millettioid clade</taxon>
        <taxon>Phaseoleae</taxon>
        <taxon>Vigna</taxon>
    </lineage>
</organism>
<feature type="region of interest" description="Disordered" evidence="4">
    <location>
        <begin position="1032"/>
        <end position="1062"/>
    </location>
</feature>
<protein>
    <submittedName>
        <fullName evidence="6">Timeless</fullName>
    </submittedName>
</protein>
<comment type="subcellular location">
    <subcellularLocation>
        <location evidence="1">Nucleus</location>
    </subcellularLocation>
</comment>
<feature type="region of interest" description="Disordered" evidence="4">
    <location>
        <begin position="600"/>
        <end position="634"/>
    </location>
</feature>
<evidence type="ECO:0000256" key="4">
    <source>
        <dbReference type="SAM" id="MobiDB-lite"/>
    </source>
</evidence>
<dbReference type="Proteomes" id="UP000501690">
    <property type="component" value="Linkage Group LG9"/>
</dbReference>
<dbReference type="InterPro" id="IPR006906">
    <property type="entry name" value="Timeless_N"/>
</dbReference>
<feature type="region of interest" description="Disordered" evidence="4">
    <location>
        <begin position="1076"/>
        <end position="1100"/>
    </location>
</feature>
<keyword evidence="3" id="KW-0131">Cell cycle</keyword>
<dbReference type="InterPro" id="IPR044998">
    <property type="entry name" value="Timeless"/>
</dbReference>
<dbReference type="EMBL" id="CP039353">
    <property type="protein sequence ID" value="QCE08127.1"/>
    <property type="molecule type" value="Genomic_DNA"/>
</dbReference>
<feature type="compositionally biased region" description="Basic residues" evidence="4">
    <location>
        <begin position="551"/>
        <end position="563"/>
    </location>
</feature>
<dbReference type="PANTHER" id="PTHR22940">
    <property type="entry name" value="TIMEOUT/TIMELESS-2"/>
    <property type="match status" value="1"/>
</dbReference>
<dbReference type="GO" id="GO:0006281">
    <property type="term" value="P:DNA repair"/>
    <property type="evidence" value="ECO:0007669"/>
    <property type="project" value="TreeGrafter"/>
</dbReference>
<evidence type="ECO:0000256" key="3">
    <source>
        <dbReference type="ARBA" id="ARBA00023306"/>
    </source>
</evidence>
<evidence type="ECO:0000256" key="2">
    <source>
        <dbReference type="ARBA" id="ARBA00023242"/>
    </source>
</evidence>
<feature type="region of interest" description="Disordered" evidence="4">
    <location>
        <begin position="548"/>
        <end position="576"/>
    </location>
</feature>
<dbReference type="AlphaFoldDB" id="A0A4D6N852"/>
<dbReference type="GO" id="GO:0003677">
    <property type="term" value="F:DNA binding"/>
    <property type="evidence" value="ECO:0007669"/>
    <property type="project" value="TreeGrafter"/>
</dbReference>
<gene>
    <name evidence="6" type="ORF">DEO72_LG9g3152</name>
</gene>
<accession>A0A4D6N852</accession>
<feature type="compositionally biased region" description="Basic and acidic residues" evidence="4">
    <location>
        <begin position="620"/>
        <end position="634"/>
    </location>
</feature>
<dbReference type="GO" id="GO:0043111">
    <property type="term" value="P:replication fork arrest"/>
    <property type="evidence" value="ECO:0007669"/>
    <property type="project" value="TreeGrafter"/>
</dbReference>
<dbReference type="GO" id="GO:0031298">
    <property type="term" value="C:replication fork protection complex"/>
    <property type="evidence" value="ECO:0007669"/>
    <property type="project" value="TreeGrafter"/>
</dbReference>
<keyword evidence="2" id="KW-0539">Nucleus</keyword>
<keyword evidence="7" id="KW-1185">Reference proteome</keyword>
<dbReference type="Pfam" id="PF04821">
    <property type="entry name" value="TIMELESS"/>
    <property type="match status" value="1"/>
</dbReference>
<reference evidence="6 7" key="1">
    <citation type="submission" date="2019-04" db="EMBL/GenBank/DDBJ databases">
        <title>An improved genome assembly and genetic linkage map for asparagus bean, Vigna unguiculata ssp. sesquipedialis.</title>
        <authorList>
            <person name="Xia Q."/>
            <person name="Zhang R."/>
            <person name="Dong Y."/>
        </authorList>
    </citation>
    <scope>NUCLEOTIDE SEQUENCE [LARGE SCALE GENOMIC DNA]</scope>
    <source>
        <tissue evidence="6">Leaf</tissue>
    </source>
</reference>
<evidence type="ECO:0000256" key="1">
    <source>
        <dbReference type="ARBA" id="ARBA00004123"/>
    </source>
</evidence>
<name>A0A4D6N852_VIGUN</name>
<dbReference type="GO" id="GO:0000076">
    <property type="term" value="P:DNA replication checkpoint signaling"/>
    <property type="evidence" value="ECO:0007669"/>
    <property type="project" value="TreeGrafter"/>
</dbReference>
<sequence>MDTEGLSVICAGLGTVEEDNEGNRVGFTKGEYCLDNLKDLLRFLRRDDPQTRDVFKQVCKWNIVSKYLIPTIELYHEDRNLLLNSVKVLVFLTMPVEPSSTDIPQQLEYLWGLKSAVTNSDVAAVIVSFLERPLENLERDTFSEDDWKLVQLVLTLFRNILAVQEIPLHQKSGGLACQFLSLRDRFLELLFRENVMDIILVITQYVGGSNAYLRQDNLLLLEIFHYIFMGQDPELIIRAHSKGSKVNEDPQASLNSLHQLILEEEKKRKNSTKINNLSRHSQFSGTFSRLTMDGSKAVVKGNPNSSHNVLLKAHNVTRGPTKRIAWDHPRLPSTKDKILELLHGFVNQFLSGGYNVLMQSIREDIAKEHPSIQRSDVVVFFQVAEFVTAFQFYKCSASKEGGDTFETFGDKDAVTSDFSGQICGPIAASLNEAMFQMVISQWRHAYDGLKETNDHQFLSAAGSLLKNMIRMLDLILKLLPEDSKEPQTARILLYKLTYDQTEEGMTQFLLNLMKNFDTHKQPKSDLSDLLEIIHKVVKLMDSLQSRGTLRVSRKSRKVKKKKIPAGTESGDKLTGDNSCIQNETGISTVNQSAENKLLQECLPNSNPTPNPTGEDVTVGDNEHEKHVEEDENSRVELGPMEATYPEHVSEDMLDGTNDYSEDEQLNAINEVDFKVSTLVSAFANHSIIQKLCWLLKFYKSNSLATNHYIISMLRRISDDLELQPMFYQLSLLTTFYDILVEQKSCPCEDYADIVDFLNCLVRKMLKKMKKQPLLFVEVLFWKSRRECHYMNAEYLLSELGHLKKESTKWNNTPQDEDVGLSPAKAWTRRSIADALGEDEADVLITHDSGYQNGEEQLMEDDSQIVPRRRKKLILDGDLEGQIKNLYEKFKDDRHCSRRIAEVLDPDGKISPAQISNTLKRLGLAVARRRTIGDNNAEGPLSTSPNQLDADTTMGDTNHKSVNLEGSQFVQHLQKKKRLRAFNEDQEALIKVLYEQFKDHRRCSYMIANALDEDGKFTPAQVSRKLKQLGLSLPQKKSSKGKMHLKGVDVMDSSNDRMDESEDETLISLVKRKKVDNDNISREQSHGQTSEDRLSTDDSDDEMLSSVIKKKINSKVSAEKLLAPISEDTSSREDSDDEILDSVLKRTGRSFLKSKQDELENMQVQQRIMGDDHLNGGISEVIEMENVVDSSKVEYQQMDDLADSEDEVDGSAFQDNARSRRKLRMVIDPEDDD</sequence>
<evidence type="ECO:0000313" key="7">
    <source>
        <dbReference type="Proteomes" id="UP000501690"/>
    </source>
</evidence>
<evidence type="ECO:0000259" key="5">
    <source>
        <dbReference type="Pfam" id="PF04821"/>
    </source>
</evidence>
<proteinExistence type="predicted"/>